<sequence>MASTYPQELDLTPYERFIPLLNHPAHYGSVDALTPEGFRFRQQRFTKLLDEQEALAYGRSVQGRLGVGSALLDAQDIAAISGLQKEAMDAMVDFSRTRLLESHASMPPEVPAGWVGPPRDPAKVCQTSGLVKSKADSQRRVVETIQLADPPFGPIEPVLEEELELEVPSFRPTPASLMELHLDRLQRFKNAVNTVVIRNRATYALGKIQEAYGRSLPLYQRRLFNERRRPDVNNYAVKLAAELVAPEADSGRIDAYRVYQDFLRTFCPEAVTQEVTIAQSSSVAFVPFSICTREPALVYADEQKTCYEKCLPELPVYQFVAPDNCLDTLRVDREQVVGRQQSLLQQFF</sequence>
<gene>
    <name evidence="1" type="ORF">GMRT_15492</name>
</gene>
<reference evidence="1 2" key="1">
    <citation type="submission" date="2019-05" db="EMBL/GenBank/DDBJ databases">
        <title>The compact genome of Giardia muris reveals important steps in the evolution of intestinal protozoan parasites.</title>
        <authorList>
            <person name="Xu F."/>
            <person name="Jimenez-Gonzalez A."/>
            <person name="Einarsson E."/>
            <person name="Astvaldsson A."/>
            <person name="Peirasmaki D."/>
            <person name="Eckmann L."/>
            <person name="Andersson J.O."/>
            <person name="Svard S.G."/>
            <person name="Jerlstrom-Hultqvist J."/>
        </authorList>
    </citation>
    <scope>NUCLEOTIDE SEQUENCE [LARGE SCALE GENOMIC DNA]</scope>
    <source>
        <strain evidence="1 2">Roberts-Thomson</strain>
    </source>
</reference>
<evidence type="ECO:0000313" key="1">
    <source>
        <dbReference type="EMBL" id="TNJ29817.1"/>
    </source>
</evidence>
<accession>A0A4Z1T9I9</accession>
<dbReference type="Proteomes" id="UP000315496">
    <property type="component" value="Chromosome 1"/>
</dbReference>
<dbReference type="OrthoDB" id="10255756at2759"/>
<comment type="caution">
    <text evidence="1">The sequence shown here is derived from an EMBL/GenBank/DDBJ whole genome shotgun (WGS) entry which is preliminary data.</text>
</comment>
<proteinExistence type="predicted"/>
<evidence type="ECO:0000313" key="2">
    <source>
        <dbReference type="Proteomes" id="UP000315496"/>
    </source>
</evidence>
<name>A0A4Z1T9I9_GIAMU</name>
<dbReference type="EMBL" id="VDLU01000001">
    <property type="protein sequence ID" value="TNJ29817.1"/>
    <property type="molecule type" value="Genomic_DNA"/>
</dbReference>
<dbReference type="VEuPathDB" id="GiardiaDB:GMRT_15492"/>
<dbReference type="AlphaFoldDB" id="A0A4Z1T9I9"/>
<protein>
    <submittedName>
        <fullName evidence="1">Uncharacterized protein</fullName>
    </submittedName>
</protein>
<organism evidence="1 2">
    <name type="scientific">Giardia muris</name>
    <dbReference type="NCBI Taxonomy" id="5742"/>
    <lineage>
        <taxon>Eukaryota</taxon>
        <taxon>Metamonada</taxon>
        <taxon>Diplomonadida</taxon>
        <taxon>Hexamitidae</taxon>
        <taxon>Giardiinae</taxon>
        <taxon>Giardia</taxon>
    </lineage>
</organism>
<keyword evidence="2" id="KW-1185">Reference proteome</keyword>